<feature type="domain" description="HTH cro/C1-type" evidence="1">
    <location>
        <begin position="23"/>
        <end position="54"/>
    </location>
</feature>
<proteinExistence type="predicted"/>
<protein>
    <submittedName>
        <fullName evidence="2">Helix-turn-helix domain-containing protein</fullName>
    </submittedName>
</protein>
<evidence type="ECO:0000259" key="1">
    <source>
        <dbReference type="PROSITE" id="PS50943"/>
    </source>
</evidence>
<dbReference type="SMART" id="SM00530">
    <property type="entry name" value="HTH_XRE"/>
    <property type="match status" value="1"/>
</dbReference>
<dbReference type="InterPro" id="IPR001387">
    <property type="entry name" value="Cro/C1-type_HTH"/>
</dbReference>
<keyword evidence="3" id="KW-1185">Reference proteome</keyword>
<dbReference type="CDD" id="cd00093">
    <property type="entry name" value="HTH_XRE"/>
    <property type="match status" value="1"/>
</dbReference>
<dbReference type="SUPFAM" id="SSF47413">
    <property type="entry name" value="lambda repressor-like DNA-binding domains"/>
    <property type="match status" value="1"/>
</dbReference>
<organism evidence="2 3">
    <name type="scientific">Yinghuangia soli</name>
    <dbReference type="NCBI Taxonomy" id="2908204"/>
    <lineage>
        <taxon>Bacteria</taxon>
        <taxon>Bacillati</taxon>
        <taxon>Actinomycetota</taxon>
        <taxon>Actinomycetes</taxon>
        <taxon>Kitasatosporales</taxon>
        <taxon>Streptomycetaceae</taxon>
        <taxon>Yinghuangia</taxon>
    </lineage>
</organism>
<evidence type="ECO:0000313" key="2">
    <source>
        <dbReference type="EMBL" id="MCF2526548.1"/>
    </source>
</evidence>
<dbReference type="Pfam" id="PF13560">
    <property type="entry name" value="HTH_31"/>
    <property type="match status" value="1"/>
</dbReference>
<dbReference type="RefSeq" id="WP_235050656.1">
    <property type="nucleotide sequence ID" value="NZ_JAKFHA010000002.1"/>
</dbReference>
<dbReference type="PROSITE" id="PS50943">
    <property type="entry name" value="HTH_CROC1"/>
    <property type="match status" value="1"/>
</dbReference>
<dbReference type="InterPro" id="IPR043917">
    <property type="entry name" value="DUF5753"/>
</dbReference>
<dbReference type="InterPro" id="IPR010982">
    <property type="entry name" value="Lambda_DNA-bd_dom_sf"/>
</dbReference>
<dbReference type="Gene3D" id="1.10.260.40">
    <property type="entry name" value="lambda repressor-like DNA-binding domains"/>
    <property type="match status" value="1"/>
</dbReference>
<gene>
    <name evidence="2" type="ORF">LZ495_04835</name>
</gene>
<comment type="caution">
    <text evidence="2">The sequence shown here is derived from an EMBL/GenBank/DDBJ whole genome shotgun (WGS) entry which is preliminary data.</text>
</comment>
<dbReference type="Proteomes" id="UP001165378">
    <property type="component" value="Unassembled WGS sequence"/>
</dbReference>
<sequence>MARFRPNDPGEHAKRLHRFGQAIRQQRERRGMSLADTADLFGYSTSAWSRYENGSPIPPKLPAQLDEELGTHGMFVILWETVKDEAFPDRYQDYMSEEARAEEIFEYTPYWIPGLLQTRDYAQAAHIAAAPDATPEEIGSKVARRMARQERLRSDDPPFLSAILDESVIRRVIGGPEIMRDQLTALLPFVDTRHSVLQIAPLARGGRCMLGGPLILLTLPDPYGRMAYLEGVTNDQIIDEPSTVRSHQRTYDRVRAEALTPGQTADLITAVIKEYET</sequence>
<reference evidence="2" key="1">
    <citation type="submission" date="2022-01" db="EMBL/GenBank/DDBJ databases">
        <title>Genome-Based Taxonomic Classification of the Phylum Actinobacteria.</title>
        <authorList>
            <person name="Gao Y."/>
        </authorList>
    </citation>
    <scope>NUCLEOTIDE SEQUENCE</scope>
    <source>
        <strain evidence="2">KLBMP 8922</strain>
    </source>
</reference>
<accession>A0AA41PVL7</accession>
<dbReference type="Pfam" id="PF19054">
    <property type="entry name" value="DUF5753"/>
    <property type="match status" value="1"/>
</dbReference>
<dbReference type="AlphaFoldDB" id="A0AA41PVL7"/>
<evidence type="ECO:0000313" key="3">
    <source>
        <dbReference type="Proteomes" id="UP001165378"/>
    </source>
</evidence>
<name>A0AA41PVL7_9ACTN</name>
<dbReference type="GO" id="GO:0003677">
    <property type="term" value="F:DNA binding"/>
    <property type="evidence" value="ECO:0007669"/>
    <property type="project" value="InterPro"/>
</dbReference>
<dbReference type="EMBL" id="JAKFHA010000002">
    <property type="protein sequence ID" value="MCF2526548.1"/>
    <property type="molecule type" value="Genomic_DNA"/>
</dbReference>